<feature type="transmembrane region" description="Helical" evidence="6">
    <location>
        <begin position="178"/>
        <end position="197"/>
    </location>
</feature>
<dbReference type="PANTHER" id="PTHR32322:SF2">
    <property type="entry name" value="EAMA DOMAIN-CONTAINING PROTEIN"/>
    <property type="match status" value="1"/>
</dbReference>
<feature type="domain" description="EamA" evidence="7">
    <location>
        <begin position="8"/>
        <end position="135"/>
    </location>
</feature>
<evidence type="ECO:0000256" key="1">
    <source>
        <dbReference type="ARBA" id="ARBA00004141"/>
    </source>
</evidence>
<dbReference type="Proteomes" id="UP000294914">
    <property type="component" value="Unassembled WGS sequence"/>
</dbReference>
<accession>A0A4R8IJV4</accession>
<evidence type="ECO:0000256" key="3">
    <source>
        <dbReference type="ARBA" id="ARBA00022692"/>
    </source>
</evidence>
<keyword evidence="3 6" id="KW-0812">Transmembrane</keyword>
<organism evidence="8 9">
    <name type="scientific">Thiohalophilus thiocyanatoxydans</name>
    <dbReference type="NCBI Taxonomy" id="381308"/>
    <lineage>
        <taxon>Bacteria</taxon>
        <taxon>Pseudomonadati</taxon>
        <taxon>Pseudomonadota</taxon>
        <taxon>Gammaproteobacteria</taxon>
        <taxon>Thiohalomonadales</taxon>
        <taxon>Thiohalophilaceae</taxon>
        <taxon>Thiohalophilus</taxon>
    </lineage>
</organism>
<feature type="transmembrane region" description="Helical" evidence="6">
    <location>
        <begin position="121"/>
        <end position="139"/>
    </location>
</feature>
<dbReference type="InterPro" id="IPR000620">
    <property type="entry name" value="EamA_dom"/>
</dbReference>
<dbReference type="Pfam" id="PF00892">
    <property type="entry name" value="EamA"/>
    <property type="match status" value="2"/>
</dbReference>
<name>A0A4R8IJV4_9GAMM</name>
<feature type="transmembrane region" description="Helical" evidence="6">
    <location>
        <begin position="265"/>
        <end position="284"/>
    </location>
</feature>
<feature type="domain" description="EamA" evidence="7">
    <location>
        <begin position="147"/>
        <end position="279"/>
    </location>
</feature>
<dbReference type="InterPro" id="IPR037185">
    <property type="entry name" value="EmrE-like"/>
</dbReference>
<dbReference type="PANTHER" id="PTHR32322">
    <property type="entry name" value="INNER MEMBRANE TRANSPORTER"/>
    <property type="match status" value="1"/>
</dbReference>
<feature type="transmembrane region" description="Helical" evidence="6">
    <location>
        <begin position="30"/>
        <end position="53"/>
    </location>
</feature>
<protein>
    <submittedName>
        <fullName evidence="8">Drug/metabolite transporter (DMT)-like permease</fullName>
    </submittedName>
</protein>
<keyword evidence="5 6" id="KW-0472">Membrane</keyword>
<dbReference type="OrthoDB" id="9776210at2"/>
<dbReference type="RefSeq" id="WP_134083588.1">
    <property type="nucleotide sequence ID" value="NZ_SOQX01000004.1"/>
</dbReference>
<evidence type="ECO:0000256" key="4">
    <source>
        <dbReference type="ARBA" id="ARBA00022989"/>
    </source>
</evidence>
<dbReference type="SUPFAM" id="SSF103481">
    <property type="entry name" value="Multidrug resistance efflux transporter EmrE"/>
    <property type="match status" value="2"/>
</dbReference>
<evidence type="ECO:0000313" key="9">
    <source>
        <dbReference type="Proteomes" id="UP000294914"/>
    </source>
</evidence>
<evidence type="ECO:0000256" key="6">
    <source>
        <dbReference type="SAM" id="Phobius"/>
    </source>
</evidence>
<evidence type="ECO:0000256" key="5">
    <source>
        <dbReference type="ARBA" id="ARBA00023136"/>
    </source>
</evidence>
<keyword evidence="9" id="KW-1185">Reference proteome</keyword>
<dbReference type="InterPro" id="IPR050638">
    <property type="entry name" value="AA-Vitamin_Transporters"/>
</dbReference>
<dbReference type="GO" id="GO:0016020">
    <property type="term" value="C:membrane"/>
    <property type="evidence" value="ECO:0007669"/>
    <property type="project" value="UniProtKB-SubCell"/>
</dbReference>
<feature type="transmembrane region" description="Helical" evidence="6">
    <location>
        <begin position="145"/>
        <end position="166"/>
    </location>
</feature>
<evidence type="ECO:0000259" key="7">
    <source>
        <dbReference type="Pfam" id="PF00892"/>
    </source>
</evidence>
<feature type="transmembrane region" description="Helical" evidence="6">
    <location>
        <begin position="90"/>
        <end position="109"/>
    </location>
</feature>
<comment type="similarity">
    <text evidence="2">Belongs to the EamA transporter family.</text>
</comment>
<dbReference type="EMBL" id="SOQX01000004">
    <property type="protein sequence ID" value="TDY01011.1"/>
    <property type="molecule type" value="Genomic_DNA"/>
</dbReference>
<sequence>MSVPTAYIGVVLIWSTTPLAIKWSGEGPGFLFGVAARMWIGALVCVLLLTLLSRTLPRDRQALKSYLAGGIGVFGAMTSVYWGAQYIPSGLISVLFGLTPIVTGLMAALWLNERALTLPKLLGILLALGGLIVVFARGLHLGEQAGYGIAAVVLAVCLHSLSMVLVKKIDAHLSGLDSTSGALLVAAPCYLLVWLLLDGQWPTEIGARAAGSIVYLAVFGSVLGFIMFFYVLKQIDASRVALVTLLTPVLALLFGRIFNQEQIGLELYLGAALILLGMGLYQWGERIIRYLRNRTASAAV</sequence>
<keyword evidence="4 6" id="KW-1133">Transmembrane helix</keyword>
<feature type="transmembrane region" description="Helical" evidence="6">
    <location>
        <begin position="209"/>
        <end position="232"/>
    </location>
</feature>
<gene>
    <name evidence="8" type="ORF">EDC23_1757</name>
</gene>
<evidence type="ECO:0000313" key="8">
    <source>
        <dbReference type="EMBL" id="TDY01011.1"/>
    </source>
</evidence>
<feature type="transmembrane region" description="Helical" evidence="6">
    <location>
        <begin position="65"/>
        <end position="84"/>
    </location>
</feature>
<evidence type="ECO:0000256" key="2">
    <source>
        <dbReference type="ARBA" id="ARBA00007362"/>
    </source>
</evidence>
<comment type="caution">
    <text evidence="8">The sequence shown here is derived from an EMBL/GenBank/DDBJ whole genome shotgun (WGS) entry which is preliminary data.</text>
</comment>
<comment type="subcellular location">
    <subcellularLocation>
        <location evidence="1">Membrane</location>
        <topology evidence="1">Multi-pass membrane protein</topology>
    </subcellularLocation>
</comment>
<proteinExistence type="inferred from homology"/>
<dbReference type="AlphaFoldDB" id="A0A4R8IJV4"/>
<reference evidence="8 9" key="1">
    <citation type="submission" date="2019-03" db="EMBL/GenBank/DDBJ databases">
        <title>Genomic Encyclopedia of Type Strains, Phase IV (KMG-IV): sequencing the most valuable type-strain genomes for metagenomic binning, comparative biology and taxonomic classification.</title>
        <authorList>
            <person name="Goeker M."/>
        </authorList>
    </citation>
    <scope>NUCLEOTIDE SEQUENCE [LARGE SCALE GENOMIC DNA]</scope>
    <source>
        <strain evidence="8 9">DSM 16326</strain>
    </source>
</reference>
<feature type="transmembrane region" description="Helical" evidence="6">
    <location>
        <begin position="239"/>
        <end position="259"/>
    </location>
</feature>